<gene>
    <name evidence="1" type="ORF">HNQ80_004556</name>
</gene>
<dbReference type="EMBL" id="JACHEN010000038">
    <property type="protein sequence ID" value="MBB6218392.1"/>
    <property type="molecule type" value="Genomic_DNA"/>
</dbReference>
<evidence type="ECO:0000313" key="2">
    <source>
        <dbReference type="Proteomes" id="UP000579281"/>
    </source>
</evidence>
<sequence>MPGFPVIEARGCIYSEVRWHHVDDQSPSLTLG</sequence>
<proteinExistence type="predicted"/>
<organism evidence="1 2">
    <name type="scientific">Anaerosolibacter carboniphilus</name>
    <dbReference type="NCBI Taxonomy" id="1417629"/>
    <lineage>
        <taxon>Bacteria</taxon>
        <taxon>Bacillati</taxon>
        <taxon>Bacillota</taxon>
        <taxon>Clostridia</taxon>
        <taxon>Peptostreptococcales</taxon>
        <taxon>Thermotaleaceae</taxon>
        <taxon>Anaerosolibacter</taxon>
    </lineage>
</organism>
<evidence type="ECO:0000313" key="1">
    <source>
        <dbReference type="EMBL" id="MBB6218392.1"/>
    </source>
</evidence>
<comment type="caution">
    <text evidence="1">The sequence shown here is derived from an EMBL/GenBank/DDBJ whole genome shotgun (WGS) entry which is preliminary data.</text>
</comment>
<accession>A0A841L5K7</accession>
<protein>
    <submittedName>
        <fullName evidence="1">Uncharacterized protein</fullName>
    </submittedName>
</protein>
<reference evidence="1 2" key="1">
    <citation type="submission" date="2020-08" db="EMBL/GenBank/DDBJ databases">
        <title>Genomic Encyclopedia of Type Strains, Phase IV (KMG-IV): sequencing the most valuable type-strain genomes for metagenomic binning, comparative biology and taxonomic classification.</title>
        <authorList>
            <person name="Goeker M."/>
        </authorList>
    </citation>
    <scope>NUCLEOTIDE SEQUENCE [LARGE SCALE GENOMIC DNA]</scope>
    <source>
        <strain evidence="1 2">DSM 103526</strain>
    </source>
</reference>
<dbReference type="Proteomes" id="UP000579281">
    <property type="component" value="Unassembled WGS sequence"/>
</dbReference>
<keyword evidence="2" id="KW-1185">Reference proteome</keyword>
<dbReference type="AlphaFoldDB" id="A0A841L5K7"/>
<name>A0A841L5K7_9FIRM</name>